<proteinExistence type="predicted"/>
<sequence length="135" mass="15586">MHPNYPYQPFYPYYYDYRQGLFQKILACYQQKRWIRLSFRDGTTVEGFIRSYDLLRGVLIYVSMQRYTVSCEGVRVDSLQKAQNCIGKSSTLTLPNNISLTFTIEGVDQSQNIGGWVNINELMSVSGQVVDVNCI</sequence>
<name>A0A561DXH1_9BACI</name>
<accession>A0A561DXH1</accession>
<organism evidence="1 2">
    <name type="scientific">Neobacillus bataviensis</name>
    <dbReference type="NCBI Taxonomy" id="220685"/>
    <lineage>
        <taxon>Bacteria</taxon>
        <taxon>Bacillati</taxon>
        <taxon>Bacillota</taxon>
        <taxon>Bacilli</taxon>
        <taxon>Bacillales</taxon>
        <taxon>Bacillaceae</taxon>
        <taxon>Neobacillus</taxon>
    </lineage>
</organism>
<evidence type="ECO:0000313" key="2">
    <source>
        <dbReference type="Proteomes" id="UP000319671"/>
    </source>
</evidence>
<dbReference type="Proteomes" id="UP000319671">
    <property type="component" value="Unassembled WGS sequence"/>
</dbReference>
<dbReference type="AlphaFoldDB" id="A0A561DXH1"/>
<comment type="caution">
    <text evidence="1">The sequence shown here is derived from an EMBL/GenBank/DDBJ whole genome shotgun (WGS) entry which is preliminary data.</text>
</comment>
<reference evidence="1 2" key="1">
    <citation type="submission" date="2019-06" db="EMBL/GenBank/DDBJ databases">
        <title>Sorghum-associated microbial communities from plants grown in Nebraska, USA.</title>
        <authorList>
            <person name="Schachtman D."/>
        </authorList>
    </citation>
    <scope>NUCLEOTIDE SEQUENCE [LARGE SCALE GENOMIC DNA]</scope>
    <source>
        <strain evidence="1 2">2482</strain>
    </source>
</reference>
<dbReference type="RefSeq" id="WP_144561802.1">
    <property type="nucleotide sequence ID" value="NZ_VIVN01000001.1"/>
</dbReference>
<protein>
    <submittedName>
        <fullName evidence="1">Uncharacterized protein</fullName>
    </submittedName>
</protein>
<keyword evidence="2" id="KW-1185">Reference proteome</keyword>
<evidence type="ECO:0000313" key="1">
    <source>
        <dbReference type="EMBL" id="TWE08046.1"/>
    </source>
</evidence>
<dbReference type="EMBL" id="VIVN01000001">
    <property type="protein sequence ID" value="TWE08046.1"/>
    <property type="molecule type" value="Genomic_DNA"/>
</dbReference>
<gene>
    <name evidence="1" type="ORF">FB550_10158</name>
</gene>